<keyword evidence="3" id="KW-1185">Reference proteome</keyword>
<reference evidence="2" key="1">
    <citation type="submission" date="2023-03" db="EMBL/GenBank/DDBJ databases">
        <title>Massive genome expansion in bonnet fungi (Mycena s.s.) driven by repeated elements and novel gene families across ecological guilds.</title>
        <authorList>
            <consortium name="Lawrence Berkeley National Laboratory"/>
            <person name="Harder C.B."/>
            <person name="Miyauchi S."/>
            <person name="Viragh M."/>
            <person name="Kuo A."/>
            <person name="Thoen E."/>
            <person name="Andreopoulos B."/>
            <person name="Lu D."/>
            <person name="Skrede I."/>
            <person name="Drula E."/>
            <person name="Henrissat B."/>
            <person name="Morin E."/>
            <person name="Kohler A."/>
            <person name="Barry K."/>
            <person name="LaButti K."/>
            <person name="Morin E."/>
            <person name="Salamov A."/>
            <person name="Lipzen A."/>
            <person name="Mereny Z."/>
            <person name="Hegedus B."/>
            <person name="Baldrian P."/>
            <person name="Stursova M."/>
            <person name="Weitz H."/>
            <person name="Taylor A."/>
            <person name="Grigoriev I.V."/>
            <person name="Nagy L.G."/>
            <person name="Martin F."/>
            <person name="Kauserud H."/>
        </authorList>
    </citation>
    <scope>NUCLEOTIDE SEQUENCE</scope>
    <source>
        <strain evidence="2">CBHHK173m</strain>
    </source>
</reference>
<organism evidence="2 3">
    <name type="scientific">Mycena belliarum</name>
    <dbReference type="NCBI Taxonomy" id="1033014"/>
    <lineage>
        <taxon>Eukaryota</taxon>
        <taxon>Fungi</taxon>
        <taxon>Dikarya</taxon>
        <taxon>Basidiomycota</taxon>
        <taxon>Agaricomycotina</taxon>
        <taxon>Agaricomycetes</taxon>
        <taxon>Agaricomycetidae</taxon>
        <taxon>Agaricales</taxon>
        <taxon>Marasmiineae</taxon>
        <taxon>Mycenaceae</taxon>
        <taxon>Mycena</taxon>
    </lineage>
</organism>
<evidence type="ECO:0000313" key="3">
    <source>
        <dbReference type="Proteomes" id="UP001222325"/>
    </source>
</evidence>
<name>A0AAD6U8B3_9AGAR</name>
<evidence type="ECO:0000313" key="2">
    <source>
        <dbReference type="EMBL" id="KAJ7088840.1"/>
    </source>
</evidence>
<dbReference type="Proteomes" id="UP001222325">
    <property type="component" value="Unassembled WGS sequence"/>
</dbReference>
<evidence type="ECO:0000256" key="1">
    <source>
        <dbReference type="SAM" id="MobiDB-lite"/>
    </source>
</evidence>
<protein>
    <submittedName>
        <fullName evidence="2">Uncharacterized protein</fullName>
    </submittedName>
</protein>
<feature type="non-terminal residue" evidence="2">
    <location>
        <position position="1"/>
    </location>
</feature>
<comment type="caution">
    <text evidence="2">The sequence shown here is derived from an EMBL/GenBank/DDBJ whole genome shotgun (WGS) entry which is preliminary data.</text>
</comment>
<proteinExistence type="predicted"/>
<dbReference type="AlphaFoldDB" id="A0AAD6U8B3"/>
<dbReference type="EMBL" id="JARJCN010000025">
    <property type="protein sequence ID" value="KAJ7088840.1"/>
    <property type="molecule type" value="Genomic_DNA"/>
</dbReference>
<accession>A0AAD6U8B3</accession>
<feature type="region of interest" description="Disordered" evidence="1">
    <location>
        <begin position="109"/>
        <end position="137"/>
    </location>
</feature>
<gene>
    <name evidence="2" type="ORF">B0H15DRAFT_840918</name>
</gene>
<feature type="compositionally biased region" description="Low complexity" evidence="1">
    <location>
        <begin position="109"/>
        <end position="118"/>
    </location>
</feature>
<sequence>MSQLRAQTSVLVSCTPPVFFRTSDVRFAGMGRAGGESKFELGAGSFGAGSQADGRPGSVGTAHCMCRDRCCSSRSARAAWSAVFSFSRSARWMASSARFCMTDAWSATPRASRSRPSSIDAGNERDGERHPHKSGVYLPDVFKGPTAVSGRAPNALSRALRCIRKESRIISSSKRSSWRMDCSLRSTARSDSSAARSCVAEASSADMRASRVLRSFSAARAWARSTTMDTASSSAALRCSSRTAI</sequence>